<reference evidence="2 3" key="1">
    <citation type="submission" date="2015-12" db="EMBL/GenBank/DDBJ databases">
        <title>Genome sequence of Aneurinibacillus soli.</title>
        <authorList>
            <person name="Lee J.S."/>
            <person name="Lee K.C."/>
            <person name="Kim K.K."/>
            <person name="Lee B.W."/>
        </authorList>
    </citation>
    <scope>NUCLEOTIDE SEQUENCE [LARGE SCALE GENOMIC DNA]</scope>
    <source>
        <strain evidence="2 3">CB4</strain>
    </source>
</reference>
<dbReference type="Gene3D" id="1.10.10.800">
    <property type="match status" value="1"/>
</dbReference>
<dbReference type="InterPro" id="IPR000383">
    <property type="entry name" value="Xaa-Pro-like_dom"/>
</dbReference>
<dbReference type="RefSeq" id="WP_096463128.1">
    <property type="nucleotide sequence ID" value="NZ_AP017312.1"/>
</dbReference>
<gene>
    <name evidence="2" type="primary">axeA</name>
    <name evidence="2" type="ORF">CB4_00118</name>
</gene>
<dbReference type="Proteomes" id="UP000217696">
    <property type="component" value="Chromosome"/>
</dbReference>
<accession>A0A0U5BD13</accession>
<dbReference type="KEGG" id="asoc:CB4_00118"/>
<dbReference type="PANTHER" id="PTHR22946">
    <property type="entry name" value="DIENELACTONE HYDROLASE DOMAIN-CONTAINING PROTEIN-RELATED"/>
    <property type="match status" value="1"/>
</dbReference>
<dbReference type="GO" id="GO:0047739">
    <property type="term" value="F:cephalosporin-C deacetylase activity"/>
    <property type="evidence" value="ECO:0007669"/>
    <property type="project" value="UniProtKB-EC"/>
</dbReference>
<proteinExistence type="predicted"/>
<dbReference type="Gene3D" id="3.40.50.1820">
    <property type="entry name" value="alpha/beta hydrolase"/>
    <property type="match status" value="1"/>
</dbReference>
<sequence>MQKNFTRRDIEFNADGIILRGWLYVPESNGHQVPAIVMAHGYSAVKEMYLDRYAEVFAQAGLAALVFDYRGFGASDGTPRQEVNPWQQIEDYRHAITYASMMPEVDKNRIGVWGSSYSGGHVLVVAATDRRVKCVVSQVPTISGYQSALRRVPGEAVEKLLHSFAEDRVRRMKGEKPQMLSVIPHEADGNAIYTMPDAVKWYSEGGALAPGWRNEVTLRSVEFSRSYEPGIYVSRISPKPLLMIVGEKDYVTPTDLALGAYENALQPKRLVLLSGGHFDPYLNNFEQSSTEAVKWFSQHLLKESFTN</sequence>
<dbReference type="AlphaFoldDB" id="A0A0U5BD13"/>
<dbReference type="PANTHER" id="PTHR22946:SF9">
    <property type="entry name" value="POLYKETIDE TRANSFERASE AF380"/>
    <property type="match status" value="1"/>
</dbReference>
<keyword evidence="1 2" id="KW-0378">Hydrolase</keyword>
<evidence type="ECO:0000256" key="1">
    <source>
        <dbReference type="ARBA" id="ARBA00022801"/>
    </source>
</evidence>
<dbReference type="EC" id="3.1.1.41" evidence="2"/>
<protein>
    <submittedName>
        <fullName evidence="2">Cephalosporin-C deacetylase</fullName>
        <ecNumber evidence="2">3.1.1.41</ecNumber>
    </submittedName>
</protein>
<organism evidence="2 3">
    <name type="scientific">Aneurinibacillus soli</name>
    <dbReference type="NCBI Taxonomy" id="1500254"/>
    <lineage>
        <taxon>Bacteria</taxon>
        <taxon>Bacillati</taxon>
        <taxon>Bacillota</taxon>
        <taxon>Bacilli</taxon>
        <taxon>Bacillales</taxon>
        <taxon>Paenibacillaceae</taxon>
        <taxon>Aneurinibacillus group</taxon>
        <taxon>Aneurinibacillus</taxon>
    </lineage>
</organism>
<evidence type="ECO:0000313" key="2">
    <source>
        <dbReference type="EMBL" id="BAU26046.1"/>
    </source>
</evidence>
<dbReference type="Pfam" id="PF02129">
    <property type="entry name" value="Peptidase_S15"/>
    <property type="match status" value="1"/>
</dbReference>
<dbReference type="InterPro" id="IPR050261">
    <property type="entry name" value="FrsA_esterase"/>
</dbReference>
<evidence type="ECO:0000313" key="3">
    <source>
        <dbReference type="Proteomes" id="UP000217696"/>
    </source>
</evidence>
<dbReference type="OrthoDB" id="9809549at2"/>
<dbReference type="EMBL" id="AP017312">
    <property type="protein sequence ID" value="BAU26046.1"/>
    <property type="molecule type" value="Genomic_DNA"/>
</dbReference>
<name>A0A0U5BD13_9BACL</name>
<dbReference type="SUPFAM" id="SSF53474">
    <property type="entry name" value="alpha/beta-Hydrolases"/>
    <property type="match status" value="1"/>
</dbReference>
<dbReference type="ESTHER" id="9bacl-a0a0u5bd13">
    <property type="family name" value="Xaa-Pro-like_dom"/>
</dbReference>
<keyword evidence="3" id="KW-1185">Reference proteome</keyword>
<dbReference type="InterPro" id="IPR029058">
    <property type="entry name" value="AB_hydrolase_fold"/>
</dbReference>